<name>A0A917J498_9BACT</name>
<dbReference type="NCBIfam" id="TIGR02985">
    <property type="entry name" value="Sig70_bacteroi1"/>
    <property type="match status" value="1"/>
</dbReference>
<dbReference type="InterPro" id="IPR013324">
    <property type="entry name" value="RNA_pol_sigma_r3/r4-like"/>
</dbReference>
<reference evidence="7" key="1">
    <citation type="journal article" date="2014" name="Int. J. Syst. Evol. Microbiol.">
        <title>Complete genome sequence of Corynebacterium casei LMG S-19264T (=DSM 44701T), isolated from a smear-ripened cheese.</title>
        <authorList>
            <consortium name="US DOE Joint Genome Institute (JGI-PGF)"/>
            <person name="Walter F."/>
            <person name="Albersmeier A."/>
            <person name="Kalinowski J."/>
            <person name="Ruckert C."/>
        </authorList>
    </citation>
    <scope>NUCLEOTIDE SEQUENCE</scope>
    <source>
        <strain evidence="7">CGMCC 1.15290</strain>
    </source>
</reference>
<dbReference type="Pfam" id="PF04542">
    <property type="entry name" value="Sigma70_r2"/>
    <property type="match status" value="1"/>
</dbReference>
<accession>A0A917J498</accession>
<organism evidence="7 8">
    <name type="scientific">Filimonas zeae</name>
    <dbReference type="NCBI Taxonomy" id="1737353"/>
    <lineage>
        <taxon>Bacteria</taxon>
        <taxon>Pseudomonadati</taxon>
        <taxon>Bacteroidota</taxon>
        <taxon>Chitinophagia</taxon>
        <taxon>Chitinophagales</taxon>
        <taxon>Chitinophagaceae</taxon>
        <taxon>Filimonas</taxon>
    </lineage>
</organism>
<evidence type="ECO:0000259" key="5">
    <source>
        <dbReference type="Pfam" id="PF04542"/>
    </source>
</evidence>
<keyword evidence="7" id="KW-0240">DNA-directed RNA polymerase</keyword>
<evidence type="ECO:0000313" key="8">
    <source>
        <dbReference type="Proteomes" id="UP000627292"/>
    </source>
</evidence>
<dbReference type="InterPro" id="IPR013249">
    <property type="entry name" value="RNA_pol_sigma70_r4_t2"/>
</dbReference>
<dbReference type="InterPro" id="IPR013325">
    <property type="entry name" value="RNA_pol_sigma_r2"/>
</dbReference>
<dbReference type="InterPro" id="IPR039425">
    <property type="entry name" value="RNA_pol_sigma-70-like"/>
</dbReference>
<dbReference type="Proteomes" id="UP000627292">
    <property type="component" value="Unassembled WGS sequence"/>
</dbReference>
<keyword evidence="4" id="KW-0804">Transcription</keyword>
<dbReference type="PANTHER" id="PTHR43133">
    <property type="entry name" value="RNA POLYMERASE ECF-TYPE SIGMA FACTO"/>
    <property type="match status" value="1"/>
</dbReference>
<feature type="domain" description="RNA polymerase sigma-70 region 2" evidence="5">
    <location>
        <begin position="28"/>
        <end position="95"/>
    </location>
</feature>
<evidence type="ECO:0000256" key="4">
    <source>
        <dbReference type="ARBA" id="ARBA00023163"/>
    </source>
</evidence>
<dbReference type="GO" id="GO:0000428">
    <property type="term" value="C:DNA-directed RNA polymerase complex"/>
    <property type="evidence" value="ECO:0007669"/>
    <property type="project" value="UniProtKB-KW"/>
</dbReference>
<keyword evidence="8" id="KW-1185">Reference proteome</keyword>
<dbReference type="EMBL" id="BMIB01000004">
    <property type="protein sequence ID" value="GGH76127.1"/>
    <property type="molecule type" value="Genomic_DNA"/>
</dbReference>
<evidence type="ECO:0000313" key="7">
    <source>
        <dbReference type="EMBL" id="GGH76127.1"/>
    </source>
</evidence>
<evidence type="ECO:0000256" key="2">
    <source>
        <dbReference type="ARBA" id="ARBA00023015"/>
    </source>
</evidence>
<dbReference type="GO" id="GO:0006352">
    <property type="term" value="P:DNA-templated transcription initiation"/>
    <property type="evidence" value="ECO:0007669"/>
    <property type="project" value="InterPro"/>
</dbReference>
<dbReference type="InterPro" id="IPR014327">
    <property type="entry name" value="RNA_pol_sigma70_bacteroid"/>
</dbReference>
<gene>
    <name evidence="7" type="ORF">GCM10011379_40500</name>
</gene>
<proteinExistence type="inferred from homology"/>
<evidence type="ECO:0000256" key="1">
    <source>
        <dbReference type="ARBA" id="ARBA00010641"/>
    </source>
</evidence>
<protein>
    <submittedName>
        <fullName evidence="7">DNA-directed RNA polymerase sigma-70 factor</fullName>
    </submittedName>
</protein>
<dbReference type="InterPro" id="IPR014284">
    <property type="entry name" value="RNA_pol_sigma-70_dom"/>
</dbReference>
<keyword evidence="3" id="KW-0731">Sigma factor</keyword>
<reference evidence="7" key="2">
    <citation type="submission" date="2020-09" db="EMBL/GenBank/DDBJ databases">
        <authorList>
            <person name="Sun Q."/>
            <person name="Zhou Y."/>
        </authorList>
    </citation>
    <scope>NUCLEOTIDE SEQUENCE</scope>
    <source>
        <strain evidence="7">CGMCC 1.15290</strain>
    </source>
</reference>
<dbReference type="Gene3D" id="1.10.10.10">
    <property type="entry name" value="Winged helix-like DNA-binding domain superfamily/Winged helix DNA-binding domain"/>
    <property type="match status" value="1"/>
</dbReference>
<sequence length="196" mass="23084">MLISPLEHEAENLILRFRNGDEQAFNQLFTTLYSPLCFFASRLIQNNFAAEEICQDVFFTVWKKRESFTEFKSLKAFIYISARNACMNYLDKENRKAKKMKQVAVEEMDQPHIREMIYAEVLNEIRGEIDRLPEQCAKVIKMLYEEDMKPQHVAEQLNITVSTVYNQKLRGISLLKKRLPAASIDLITVFLLFREF</sequence>
<keyword evidence="2" id="KW-0805">Transcription regulation</keyword>
<dbReference type="AlphaFoldDB" id="A0A917J498"/>
<comment type="similarity">
    <text evidence="1">Belongs to the sigma-70 factor family. ECF subfamily.</text>
</comment>
<dbReference type="InterPro" id="IPR007627">
    <property type="entry name" value="RNA_pol_sigma70_r2"/>
</dbReference>
<dbReference type="GO" id="GO:0016987">
    <property type="term" value="F:sigma factor activity"/>
    <property type="evidence" value="ECO:0007669"/>
    <property type="project" value="UniProtKB-KW"/>
</dbReference>
<dbReference type="SUPFAM" id="SSF88946">
    <property type="entry name" value="Sigma2 domain of RNA polymerase sigma factors"/>
    <property type="match status" value="1"/>
</dbReference>
<dbReference type="SUPFAM" id="SSF88659">
    <property type="entry name" value="Sigma3 and sigma4 domains of RNA polymerase sigma factors"/>
    <property type="match status" value="1"/>
</dbReference>
<dbReference type="PANTHER" id="PTHR43133:SF46">
    <property type="entry name" value="RNA POLYMERASE SIGMA-70 FACTOR ECF SUBFAMILY"/>
    <property type="match status" value="1"/>
</dbReference>
<dbReference type="GO" id="GO:0003677">
    <property type="term" value="F:DNA binding"/>
    <property type="evidence" value="ECO:0007669"/>
    <property type="project" value="InterPro"/>
</dbReference>
<dbReference type="Pfam" id="PF08281">
    <property type="entry name" value="Sigma70_r4_2"/>
    <property type="match status" value="1"/>
</dbReference>
<evidence type="ECO:0000259" key="6">
    <source>
        <dbReference type="Pfam" id="PF08281"/>
    </source>
</evidence>
<evidence type="ECO:0000256" key="3">
    <source>
        <dbReference type="ARBA" id="ARBA00023082"/>
    </source>
</evidence>
<dbReference type="Gene3D" id="1.10.1740.10">
    <property type="match status" value="1"/>
</dbReference>
<dbReference type="NCBIfam" id="TIGR02937">
    <property type="entry name" value="sigma70-ECF"/>
    <property type="match status" value="1"/>
</dbReference>
<comment type="caution">
    <text evidence="7">The sequence shown here is derived from an EMBL/GenBank/DDBJ whole genome shotgun (WGS) entry which is preliminary data.</text>
</comment>
<dbReference type="RefSeq" id="WP_188955751.1">
    <property type="nucleotide sequence ID" value="NZ_BMIB01000004.1"/>
</dbReference>
<dbReference type="InterPro" id="IPR036388">
    <property type="entry name" value="WH-like_DNA-bd_sf"/>
</dbReference>
<feature type="domain" description="RNA polymerase sigma factor 70 region 4 type 2" evidence="6">
    <location>
        <begin position="123"/>
        <end position="171"/>
    </location>
</feature>